<dbReference type="PANTHER" id="PTHR35811">
    <property type="entry name" value="SLR1870 PROTEIN"/>
    <property type="match status" value="1"/>
</dbReference>
<dbReference type="Pfam" id="PF01936">
    <property type="entry name" value="NYN"/>
    <property type="match status" value="1"/>
</dbReference>
<evidence type="ECO:0000313" key="3">
    <source>
        <dbReference type="Proteomes" id="UP000754750"/>
    </source>
</evidence>
<feature type="domain" description="NYN" evidence="1">
    <location>
        <begin position="11"/>
        <end position="160"/>
    </location>
</feature>
<dbReference type="PANTHER" id="PTHR35811:SF1">
    <property type="entry name" value="HTH OST-TYPE DOMAIN-CONTAINING PROTEIN"/>
    <property type="match status" value="1"/>
</dbReference>
<dbReference type="EMBL" id="SVNY01000003">
    <property type="protein sequence ID" value="MBE6833185.1"/>
    <property type="molecule type" value="Genomic_DNA"/>
</dbReference>
<evidence type="ECO:0000259" key="1">
    <source>
        <dbReference type="Pfam" id="PF01936"/>
    </source>
</evidence>
<comment type="caution">
    <text evidence="2">The sequence shown here is derived from an EMBL/GenBank/DDBJ whole genome shotgun (WGS) entry which is preliminary data.</text>
</comment>
<dbReference type="Proteomes" id="UP000754750">
    <property type="component" value="Unassembled WGS sequence"/>
</dbReference>
<name>A0A928KW93_9FIRM</name>
<sequence>MDEIRNQEPVNVAVFVDYENVYKCLLERNENMLRLAFFEKLREWCRIHGKRVIKIAVYCNFDNTDLYESYHQSLLQSYGVETIHTANQGKNYADLKITIDVLTSIYSNHNIDEFYIMSNDKDMTPLLNVIRANKRNVSVITTGDQYNEALIAFADEHIRLEEIVKTEISHRVLDDIIDLYWKKFNKYIDEKVVEYDKTGVFREYALEYNLKNEVAFSKIMIYEMANVLLDLYRQGKVLFYHYLYNGRPYVAMLPADKKDVLIHKGILTEDAILPNFDMEAVVQAKYDYYKRLND</sequence>
<organism evidence="2 3">
    <name type="scientific">Faecalispora sporosphaeroides</name>
    <dbReference type="NCBI Taxonomy" id="1549"/>
    <lineage>
        <taxon>Bacteria</taxon>
        <taxon>Bacillati</taxon>
        <taxon>Bacillota</taxon>
        <taxon>Clostridia</taxon>
        <taxon>Eubacteriales</taxon>
        <taxon>Oscillospiraceae</taxon>
        <taxon>Faecalispora</taxon>
    </lineage>
</organism>
<reference evidence="2" key="1">
    <citation type="submission" date="2019-04" db="EMBL/GenBank/DDBJ databases">
        <title>Evolution of Biomass-Degrading Anaerobic Consortia Revealed by Metagenomics.</title>
        <authorList>
            <person name="Peng X."/>
        </authorList>
    </citation>
    <scope>NUCLEOTIDE SEQUENCE</scope>
    <source>
        <strain evidence="2">SIG551</strain>
    </source>
</reference>
<gene>
    <name evidence="2" type="ORF">E7512_06330</name>
</gene>
<dbReference type="Gene3D" id="3.40.50.1010">
    <property type="entry name" value="5'-nuclease"/>
    <property type="match status" value="1"/>
</dbReference>
<protein>
    <submittedName>
        <fullName evidence="2">NYN domain-containing protein</fullName>
    </submittedName>
</protein>
<dbReference type="RefSeq" id="WP_326840235.1">
    <property type="nucleotide sequence ID" value="NZ_SVNY01000003.1"/>
</dbReference>
<dbReference type="InterPro" id="IPR021139">
    <property type="entry name" value="NYN"/>
</dbReference>
<evidence type="ECO:0000313" key="2">
    <source>
        <dbReference type="EMBL" id="MBE6833185.1"/>
    </source>
</evidence>
<accession>A0A928KW93</accession>
<dbReference type="GO" id="GO:0004540">
    <property type="term" value="F:RNA nuclease activity"/>
    <property type="evidence" value="ECO:0007669"/>
    <property type="project" value="InterPro"/>
</dbReference>
<dbReference type="AlphaFoldDB" id="A0A928KW93"/>
<proteinExistence type="predicted"/>